<gene>
    <name evidence="3" type="ORF">ENW73_08960</name>
</gene>
<evidence type="ECO:0000259" key="2">
    <source>
        <dbReference type="Pfam" id="PF01558"/>
    </source>
</evidence>
<dbReference type="PANTHER" id="PTHR43366:SF1">
    <property type="entry name" value="PYRUVATE SYNTHASE SUBUNIT PORC"/>
    <property type="match status" value="1"/>
</dbReference>
<organism evidence="3">
    <name type="scientific">candidate division WOR-3 bacterium</name>
    <dbReference type="NCBI Taxonomy" id="2052148"/>
    <lineage>
        <taxon>Bacteria</taxon>
        <taxon>Bacteria division WOR-3</taxon>
    </lineage>
</organism>
<dbReference type="EMBL" id="DTLI01000214">
    <property type="protein sequence ID" value="HHS52965.1"/>
    <property type="molecule type" value="Genomic_DNA"/>
</dbReference>
<sequence>MSVTKRSEFLEIRWHGRGGQGAKTAALLFGEAALETGKYIQAFPEYGPERMGAPVAAYNRLSDEPIQLHSAIKNPDIAVVLDPTLIEAAKVLEGLKEDGVLLVNTKEEPKALKQRLGLAKSKIKVFTVDANQIAIDTIGRAIPNTPMLGALVKVTGVLNFDSMLDSIRKKLLVKFRGNEKLVEGNITSVKRAYEEVRGE</sequence>
<proteinExistence type="predicted"/>
<dbReference type="AlphaFoldDB" id="A0A7C6AA57"/>
<dbReference type="InterPro" id="IPR002869">
    <property type="entry name" value="Pyrv_flavodox_OxRed_cen"/>
</dbReference>
<dbReference type="SUPFAM" id="SSF53323">
    <property type="entry name" value="Pyruvate-ferredoxin oxidoreductase, PFOR, domain III"/>
    <property type="match status" value="1"/>
</dbReference>
<keyword evidence="3" id="KW-0670">Pyruvate</keyword>
<feature type="domain" description="Pyruvate/ketoisovalerate oxidoreductase catalytic" evidence="2">
    <location>
        <begin position="18"/>
        <end position="194"/>
    </location>
</feature>
<comment type="caution">
    <text evidence="3">The sequence shown here is derived from an EMBL/GenBank/DDBJ whole genome shotgun (WGS) entry which is preliminary data.</text>
</comment>
<name>A0A7C6AA57_UNCW3</name>
<reference evidence="3" key="1">
    <citation type="journal article" date="2020" name="mSystems">
        <title>Genome- and Community-Level Interaction Insights into Carbon Utilization and Element Cycling Functions of Hydrothermarchaeota in Hydrothermal Sediment.</title>
        <authorList>
            <person name="Zhou Z."/>
            <person name="Liu Y."/>
            <person name="Xu W."/>
            <person name="Pan J."/>
            <person name="Luo Z.H."/>
            <person name="Li M."/>
        </authorList>
    </citation>
    <scope>NUCLEOTIDE SEQUENCE [LARGE SCALE GENOMIC DNA]</scope>
    <source>
        <strain evidence="3">SpSt-876</strain>
    </source>
</reference>
<accession>A0A7C6AA57</accession>
<dbReference type="InterPro" id="IPR019752">
    <property type="entry name" value="Pyrv/ketoisovalerate_OxRed_cat"/>
</dbReference>
<evidence type="ECO:0000313" key="3">
    <source>
        <dbReference type="EMBL" id="HHS52965.1"/>
    </source>
</evidence>
<protein>
    <submittedName>
        <fullName evidence="3">Pyruvate synthase</fullName>
    </submittedName>
</protein>
<dbReference type="InterPro" id="IPR051626">
    <property type="entry name" value="Oxidoreductase_gamma_subunit"/>
</dbReference>
<dbReference type="InterPro" id="IPR011894">
    <property type="entry name" value="PorC_KorC"/>
</dbReference>
<dbReference type="PANTHER" id="PTHR43366">
    <property type="entry name" value="PYRUVATE SYNTHASE SUBUNIT PORC"/>
    <property type="match status" value="1"/>
</dbReference>
<dbReference type="GO" id="GO:0016625">
    <property type="term" value="F:oxidoreductase activity, acting on the aldehyde or oxo group of donors, iron-sulfur protein as acceptor"/>
    <property type="evidence" value="ECO:0007669"/>
    <property type="project" value="InterPro"/>
</dbReference>
<dbReference type="NCBIfam" id="TIGR02175">
    <property type="entry name" value="PorC_KorC"/>
    <property type="match status" value="1"/>
</dbReference>
<evidence type="ECO:0000256" key="1">
    <source>
        <dbReference type="ARBA" id="ARBA00023002"/>
    </source>
</evidence>
<dbReference type="Pfam" id="PF01558">
    <property type="entry name" value="POR"/>
    <property type="match status" value="1"/>
</dbReference>
<keyword evidence="1" id="KW-0560">Oxidoreductase</keyword>
<dbReference type="Gene3D" id="3.40.920.10">
    <property type="entry name" value="Pyruvate-ferredoxin oxidoreductase, PFOR, domain III"/>
    <property type="match status" value="1"/>
</dbReference>